<name>A0A081C8K7_VECG1</name>
<evidence type="ECO:0000313" key="5">
    <source>
        <dbReference type="Proteomes" id="UP000030661"/>
    </source>
</evidence>
<dbReference type="STRING" id="1499967.U27_00810"/>
<dbReference type="AlphaFoldDB" id="A0A081C8K7"/>
<evidence type="ECO:0000259" key="3">
    <source>
        <dbReference type="Pfam" id="PF10633"/>
    </source>
</evidence>
<feature type="signal peptide" evidence="2">
    <location>
        <begin position="1"/>
        <end position="31"/>
    </location>
</feature>
<dbReference type="EMBL" id="DF820475">
    <property type="protein sequence ID" value="GAK60912.1"/>
    <property type="molecule type" value="Genomic_DNA"/>
</dbReference>
<gene>
    <name evidence="4" type="ORF">U27_00810</name>
</gene>
<sequence>MKTRKACLKHLLSILPILTVGLMLWTVPSFAQETEEEKPERLVTMAIEYPGIKIPTEKNVSMKILLYNNGKTGEDVEVWVAEAPEGWDAVIKTYKFTVTGIHVPSGETKTLDFEAEPDETITPGKYEFRIEAQTPDQRFKMAQLLTVTVEKKQEEAKESKDITLNTTYPVLRGPTDAKFEFSVEVKSDLDEDAVFDLAANGPEGWEINFKPGYESKYISSLQIQANQSKNVSVEIKPPITAKAGEYPVTVRVSSGDEAKAEIELKVVLTGTYGLQAGTLNDLLSLDAKPGNPSMVSVYIKNTGSAPNQNIQFMTFKPENWKVEFEPEKLDVLNPGEVKQVEVKITPYEEALVGDYSVAVEIQGEKASKTLEFRTTVKASAAWGWIGILIIVAVVGGLTTLFKKLGRR</sequence>
<keyword evidence="1" id="KW-0472">Membrane</keyword>
<dbReference type="PANTHER" id="PTHR39198">
    <property type="entry name" value="HYPOTHETICAL MEMBRANE PROTEIN, CONSERVED"/>
    <property type="match status" value="1"/>
</dbReference>
<feature type="domain" description="Alpha-galactosidase NEW3" evidence="3">
    <location>
        <begin position="196"/>
        <end position="253"/>
    </location>
</feature>
<keyword evidence="5" id="KW-1185">Reference proteome</keyword>
<protein>
    <recommendedName>
        <fullName evidence="3">Alpha-galactosidase NEW3 domain-containing protein</fullName>
    </recommendedName>
</protein>
<keyword evidence="2" id="KW-0732">Signal</keyword>
<dbReference type="PANTHER" id="PTHR39198:SF1">
    <property type="entry name" value="ALPHA-GALACTOSIDASE NEW3 DOMAIN-CONTAINING PROTEIN"/>
    <property type="match status" value="1"/>
</dbReference>
<dbReference type="InterPro" id="IPR018905">
    <property type="entry name" value="A-galactase_NEW3"/>
</dbReference>
<organism evidence="4">
    <name type="scientific">Vecturithrix granuli</name>
    <dbReference type="NCBI Taxonomy" id="1499967"/>
    <lineage>
        <taxon>Bacteria</taxon>
        <taxon>Candidatus Moduliflexota</taxon>
        <taxon>Candidatus Vecturitrichia</taxon>
        <taxon>Candidatus Vecturitrichales</taxon>
        <taxon>Candidatus Vecturitrichaceae</taxon>
        <taxon>Candidatus Vecturithrix</taxon>
    </lineage>
</organism>
<keyword evidence="1" id="KW-1133">Transmembrane helix</keyword>
<dbReference type="Pfam" id="PF10633">
    <property type="entry name" value="NPCBM_assoc"/>
    <property type="match status" value="2"/>
</dbReference>
<dbReference type="HOGENOM" id="CLU_051163_0_0_0"/>
<accession>A0A081C8K7</accession>
<evidence type="ECO:0000313" key="4">
    <source>
        <dbReference type="EMBL" id="GAK60912.1"/>
    </source>
</evidence>
<dbReference type="eggNOG" id="COG1470">
    <property type="taxonomic scope" value="Bacteria"/>
</dbReference>
<feature type="domain" description="Alpha-galactosidase NEW3" evidence="3">
    <location>
        <begin position="288"/>
        <end position="362"/>
    </location>
</feature>
<reference evidence="4" key="1">
    <citation type="journal article" date="2015" name="PeerJ">
        <title>First genomic representation of candidate bacterial phylum KSB3 points to enhanced environmental sensing as a trigger of wastewater bulking.</title>
        <authorList>
            <person name="Sekiguchi Y."/>
            <person name="Ohashi A."/>
            <person name="Parks D.H."/>
            <person name="Yamauchi T."/>
            <person name="Tyson G.W."/>
            <person name="Hugenholtz P."/>
        </authorList>
    </citation>
    <scope>NUCLEOTIDE SEQUENCE [LARGE SCALE GENOMIC DNA]</scope>
</reference>
<proteinExistence type="predicted"/>
<feature type="transmembrane region" description="Helical" evidence="1">
    <location>
        <begin position="381"/>
        <end position="401"/>
    </location>
</feature>
<dbReference type="Proteomes" id="UP000030661">
    <property type="component" value="Unassembled WGS sequence"/>
</dbReference>
<keyword evidence="1" id="KW-0812">Transmembrane</keyword>
<feature type="chain" id="PRO_5001755552" description="Alpha-galactosidase NEW3 domain-containing protein" evidence="2">
    <location>
        <begin position="32"/>
        <end position="407"/>
    </location>
</feature>
<evidence type="ECO:0000256" key="1">
    <source>
        <dbReference type="SAM" id="Phobius"/>
    </source>
</evidence>
<evidence type="ECO:0000256" key="2">
    <source>
        <dbReference type="SAM" id="SignalP"/>
    </source>
</evidence>